<evidence type="ECO:0000313" key="2">
    <source>
        <dbReference type="Proteomes" id="UP001058974"/>
    </source>
</evidence>
<dbReference type="Proteomes" id="UP001058974">
    <property type="component" value="Chromosome 2"/>
</dbReference>
<proteinExistence type="predicted"/>
<dbReference type="Gramene" id="Psat02G0228900-T1">
    <property type="protein sequence ID" value="KAI5435806.1"/>
    <property type="gene ID" value="KIW84_022289"/>
</dbReference>
<dbReference type="AlphaFoldDB" id="A0A9D4YA24"/>
<organism evidence="1 2">
    <name type="scientific">Pisum sativum</name>
    <name type="common">Garden pea</name>
    <name type="synonym">Lathyrus oleraceus</name>
    <dbReference type="NCBI Taxonomy" id="3888"/>
    <lineage>
        <taxon>Eukaryota</taxon>
        <taxon>Viridiplantae</taxon>
        <taxon>Streptophyta</taxon>
        <taxon>Embryophyta</taxon>
        <taxon>Tracheophyta</taxon>
        <taxon>Spermatophyta</taxon>
        <taxon>Magnoliopsida</taxon>
        <taxon>eudicotyledons</taxon>
        <taxon>Gunneridae</taxon>
        <taxon>Pentapetalae</taxon>
        <taxon>rosids</taxon>
        <taxon>fabids</taxon>
        <taxon>Fabales</taxon>
        <taxon>Fabaceae</taxon>
        <taxon>Papilionoideae</taxon>
        <taxon>50 kb inversion clade</taxon>
        <taxon>NPAAA clade</taxon>
        <taxon>Hologalegina</taxon>
        <taxon>IRL clade</taxon>
        <taxon>Fabeae</taxon>
        <taxon>Lathyrus</taxon>
    </lineage>
</organism>
<evidence type="ECO:0000313" key="1">
    <source>
        <dbReference type="EMBL" id="KAI5435806.1"/>
    </source>
</evidence>
<sequence>MHDVPTCYNPKEVSEDVCKYATKDVSTVINDNVNKDDNMDISQDVDGTVNEEMSKDVNGNVVRKSKRMDKLPRKIPSVPFDNVSFHSQETIANWKFVYNRRLKHERELSAYAWKCREITKLLNDSRMLKTLLHVWPYCPKQMNEFIVNLPRGFNNVENKEYKKIHV</sequence>
<accession>A0A9D4YA24</accession>
<protein>
    <submittedName>
        <fullName evidence="1">Uncharacterized protein</fullName>
    </submittedName>
</protein>
<keyword evidence="2" id="KW-1185">Reference proteome</keyword>
<gene>
    <name evidence="1" type="ORF">KIW84_022289</name>
</gene>
<dbReference type="EMBL" id="JAMSHJ010000002">
    <property type="protein sequence ID" value="KAI5435806.1"/>
    <property type="molecule type" value="Genomic_DNA"/>
</dbReference>
<reference evidence="1 2" key="1">
    <citation type="journal article" date="2022" name="Nat. Genet.">
        <title>Improved pea reference genome and pan-genome highlight genomic features and evolutionary characteristics.</title>
        <authorList>
            <person name="Yang T."/>
            <person name="Liu R."/>
            <person name="Luo Y."/>
            <person name="Hu S."/>
            <person name="Wang D."/>
            <person name="Wang C."/>
            <person name="Pandey M.K."/>
            <person name="Ge S."/>
            <person name="Xu Q."/>
            <person name="Li N."/>
            <person name="Li G."/>
            <person name="Huang Y."/>
            <person name="Saxena R.K."/>
            <person name="Ji Y."/>
            <person name="Li M."/>
            <person name="Yan X."/>
            <person name="He Y."/>
            <person name="Liu Y."/>
            <person name="Wang X."/>
            <person name="Xiang C."/>
            <person name="Varshney R.K."/>
            <person name="Ding H."/>
            <person name="Gao S."/>
            <person name="Zong X."/>
        </authorList>
    </citation>
    <scope>NUCLEOTIDE SEQUENCE [LARGE SCALE GENOMIC DNA]</scope>
    <source>
        <strain evidence="1 2">cv. Zhongwan 6</strain>
    </source>
</reference>
<comment type="caution">
    <text evidence="1">The sequence shown here is derived from an EMBL/GenBank/DDBJ whole genome shotgun (WGS) entry which is preliminary data.</text>
</comment>
<name>A0A9D4YA24_PEA</name>